<proteinExistence type="predicted"/>
<accession>A0ABV8JH60</accession>
<reference evidence="2" key="1">
    <citation type="journal article" date="2019" name="Int. J. Syst. Evol. Microbiol.">
        <title>The Global Catalogue of Microorganisms (GCM) 10K type strain sequencing project: providing services to taxonomists for standard genome sequencing and annotation.</title>
        <authorList>
            <consortium name="The Broad Institute Genomics Platform"/>
            <consortium name="The Broad Institute Genome Sequencing Center for Infectious Disease"/>
            <person name="Wu L."/>
            <person name="Ma J."/>
        </authorList>
    </citation>
    <scope>NUCLEOTIDE SEQUENCE [LARGE SCALE GENOMIC DNA]</scope>
    <source>
        <strain evidence="2">IBRC-M 10813</strain>
    </source>
</reference>
<dbReference type="Proteomes" id="UP001595843">
    <property type="component" value="Unassembled WGS sequence"/>
</dbReference>
<organism evidence="1 2">
    <name type="scientific">Salinithrix halophila</name>
    <dbReference type="NCBI Taxonomy" id="1485204"/>
    <lineage>
        <taxon>Bacteria</taxon>
        <taxon>Bacillati</taxon>
        <taxon>Bacillota</taxon>
        <taxon>Bacilli</taxon>
        <taxon>Bacillales</taxon>
        <taxon>Thermoactinomycetaceae</taxon>
        <taxon>Salinithrix</taxon>
    </lineage>
</organism>
<name>A0ABV8JH60_9BACL</name>
<evidence type="ECO:0000313" key="1">
    <source>
        <dbReference type="EMBL" id="MFC4077853.1"/>
    </source>
</evidence>
<sequence length="81" mass="8880">MARENPADKTILGAGGLTPGYLSGSNGLRESRMQREALPLRLWLVIKIPVRYRGGPVWSAESLCAFCNETKTTTPARTHPL</sequence>
<keyword evidence="2" id="KW-1185">Reference proteome</keyword>
<protein>
    <submittedName>
        <fullName evidence="1">Uncharacterized protein</fullName>
    </submittedName>
</protein>
<evidence type="ECO:0000313" key="2">
    <source>
        <dbReference type="Proteomes" id="UP001595843"/>
    </source>
</evidence>
<dbReference type="EMBL" id="JBHSAP010000018">
    <property type="protein sequence ID" value="MFC4077853.1"/>
    <property type="molecule type" value="Genomic_DNA"/>
</dbReference>
<gene>
    <name evidence="1" type="ORF">ACFOUO_13705</name>
</gene>
<comment type="caution">
    <text evidence="1">The sequence shown here is derived from an EMBL/GenBank/DDBJ whole genome shotgun (WGS) entry which is preliminary data.</text>
</comment>